<dbReference type="OrthoDB" id="6149375at2759"/>
<dbReference type="AlphaFoldDB" id="A0A8S3SCP9"/>
<accession>A0A8S3SCP9</accession>
<dbReference type="Proteomes" id="UP000683360">
    <property type="component" value="Unassembled WGS sequence"/>
</dbReference>
<dbReference type="EMBL" id="CAJPWZ010001456">
    <property type="protein sequence ID" value="CAG2215818.1"/>
    <property type="molecule type" value="Genomic_DNA"/>
</dbReference>
<evidence type="ECO:0000313" key="2">
    <source>
        <dbReference type="EMBL" id="CAG2215818.1"/>
    </source>
</evidence>
<evidence type="ECO:0000259" key="1">
    <source>
        <dbReference type="Pfam" id="PF20720"/>
    </source>
</evidence>
<sequence>MYLHDLMVCFLFSASPFTNRIENTRQLVLSETDRSLFVETRAYNKIISTLSEKHYVVIKGNPGDGKTTLAYHAMRRLINNQNKKPLQLFNYNEWTEFVIPDANLAIFIDNLFGEHTVSFDNVTHWSQRFPMIKASVSGGQHSTYVIICIRNDIYNQCQEMIYNEFLNSAMVNISQGTEFELDRNEMESIFFKYIPESKQVLSQAQLTNLLNDVPKLGFLNVVIFTKILQSSRKKVSNFLDNHYIFWNRN</sequence>
<reference evidence="2" key="1">
    <citation type="submission" date="2021-03" db="EMBL/GenBank/DDBJ databases">
        <authorList>
            <person name="Bekaert M."/>
        </authorList>
    </citation>
    <scope>NUCLEOTIDE SEQUENCE</scope>
</reference>
<gene>
    <name evidence="2" type="ORF">MEDL_29575</name>
</gene>
<keyword evidence="3" id="KW-1185">Reference proteome</keyword>
<feature type="domain" description="Novel STAND NTPase 3" evidence="1">
    <location>
        <begin position="37"/>
        <end position="194"/>
    </location>
</feature>
<organism evidence="2 3">
    <name type="scientific">Mytilus edulis</name>
    <name type="common">Blue mussel</name>
    <dbReference type="NCBI Taxonomy" id="6550"/>
    <lineage>
        <taxon>Eukaryota</taxon>
        <taxon>Metazoa</taxon>
        <taxon>Spiralia</taxon>
        <taxon>Lophotrochozoa</taxon>
        <taxon>Mollusca</taxon>
        <taxon>Bivalvia</taxon>
        <taxon>Autobranchia</taxon>
        <taxon>Pteriomorphia</taxon>
        <taxon>Mytilida</taxon>
        <taxon>Mytiloidea</taxon>
        <taxon>Mytilidae</taxon>
        <taxon>Mytilinae</taxon>
        <taxon>Mytilus</taxon>
    </lineage>
</organism>
<evidence type="ECO:0000313" key="3">
    <source>
        <dbReference type="Proteomes" id="UP000683360"/>
    </source>
</evidence>
<dbReference type="Pfam" id="PF20720">
    <property type="entry name" value="nSTAND3"/>
    <property type="match status" value="1"/>
</dbReference>
<comment type="caution">
    <text evidence="2">The sequence shown here is derived from an EMBL/GenBank/DDBJ whole genome shotgun (WGS) entry which is preliminary data.</text>
</comment>
<dbReference type="SUPFAM" id="SSF52540">
    <property type="entry name" value="P-loop containing nucleoside triphosphate hydrolases"/>
    <property type="match status" value="1"/>
</dbReference>
<dbReference type="InterPro" id="IPR027417">
    <property type="entry name" value="P-loop_NTPase"/>
</dbReference>
<proteinExistence type="predicted"/>
<protein>
    <recommendedName>
        <fullName evidence="1">Novel STAND NTPase 3 domain-containing protein</fullName>
    </recommendedName>
</protein>
<dbReference type="InterPro" id="IPR049050">
    <property type="entry name" value="nSTAND3"/>
</dbReference>
<name>A0A8S3SCP9_MYTED</name>